<name>A0A5C6MD24_9PLAN</name>
<gene>
    <name evidence="1" type="ORF">E3A20_02360</name>
</gene>
<dbReference type="GO" id="GO:0005509">
    <property type="term" value="F:calcium ion binding"/>
    <property type="evidence" value="ECO:0007669"/>
    <property type="project" value="InterPro"/>
</dbReference>
<organism evidence="1 2">
    <name type="scientific">Planctomyces bekefii</name>
    <dbReference type="NCBI Taxonomy" id="1653850"/>
    <lineage>
        <taxon>Bacteria</taxon>
        <taxon>Pseudomonadati</taxon>
        <taxon>Planctomycetota</taxon>
        <taxon>Planctomycetia</taxon>
        <taxon>Planctomycetales</taxon>
        <taxon>Planctomycetaceae</taxon>
        <taxon>Planctomyces</taxon>
    </lineage>
</organism>
<evidence type="ECO:0000313" key="1">
    <source>
        <dbReference type="EMBL" id="TWW12268.1"/>
    </source>
</evidence>
<dbReference type="SUPFAM" id="SSF51120">
    <property type="entry name" value="beta-Roll"/>
    <property type="match status" value="1"/>
</dbReference>
<dbReference type="InterPro" id="IPR001343">
    <property type="entry name" value="Hemolysn_Ca-bd"/>
</dbReference>
<dbReference type="InterPro" id="IPR011049">
    <property type="entry name" value="Serralysin-like_metalloprot_C"/>
</dbReference>
<sequence length="3116" mass="320524">SVYGFIGWDGPYFLDGNENKRLDRNGAGDPLSGEVSSSAKGFALNDLNLGIFVGVSVDLTDPKGYVALNLDIDSFEAVGLDFLDLDATLAVRINVGLSLDSVGAIDFTTSFPDDGGFLVNTGDPDNPVLLDFDSFLVNIEFAGNMTILAGGTPILALLGTLYIETDGTEFKLFASANLRIGPDISVPANETPLLDISALGVIVINSSGFAADLDVDLDVGLDDIGLSFGVSARVIVNTTGEAQEVRIPQRLIDFLNESDSPLKDDVLGRLVPCEDGPGQCYAISAYAPDISDIPTVDNLLHNPTGTIKYTTAKNYIVAIISGNVEFAGFASGTITAGILVSPSLFQLYVDLYFMIGTDGIGLEVAATGLMEVSDAGLYFRTDVTIKASLTSMLMIDVSGTLLIDTTGESDPTGQGADRFMLDLRGSVSIARIINVDGHIKVDVGVAGPNTWRFDVGLTGRLGPIVVTGTAWIQSDGQFSVSLYGGIYFGIPGFSISGGLGGTISLTKSGRDYFYNPSDIYTLDISITGSVRLEIIGIGLGASLTLGGTAVFDPARSDTVLSLYAEGCVEILGIETCGGGTIASVAIPVSIFPTPPPILASVDEDGKMRLNVGARSSQRKVANSTTDEDYRMTDMGAGRVRIEAFGYTETYSGITSIEGDFGGGNDTLILMEGFSVPVTAHGGTGNDMLASLGTRAVVFYGDDGNDTLIGGNGADELFGGAGDDYLEGGLGVDSLDAGIGNDLVYGTIASLAGDTILGGSGTDSLEVHGTASADAFTVSADSGRLKIVRGTSGTMYASGFEDVVVTPEEGPDSVTLVGDLRDAGILSISVNLMEGDERSPDTVTGSLLNSADNLRISAGQESPVLSKQYGFNPEHGVDFTVSTSTLLWSEGNTTFISDSDPSDRTTINTLGGNDNVVIQSVVMGTTLDGGTGSNRYAVGSNATLTNNTGGTLDDIAGTLTFVGSGVDVLDLDDSANTDAQDGRSSVKVNSTTISGLGIPGITFGGLSTIKMGLGSGSGQVYIDQLSAATGQTQIALQLSGTGSSNELIVRPRTNDINAVLNHHQIITGPLTLSYDDGFGMVTLLSPTAAVTTSTNSLSNFLAVTNVVVPDTTEVLTVSTTDSGNLLDLDGAGLHIITRSLVMNPELRAVSLHIESRGNVTLHGDTTVTGTMGSGTVGFLQILSALGQIDFSGQDFFVAAGHLILSSALGFTDTIRSEAQSMTIVNRGTDARGNVTVREKNSLNIARRDLLLGNGVTNTGIVGLHGTIDIQLADAGSILTTESGTVIRTAGTGTDITLTADEIDFVGGRNTVIGTGDLTLQATSTDWTYRLGSVADTIAGTDVDFAGTMTLGRRELEALQDGFSQITIGRIDAGNEMFLGDAMPNPVSKGSANISLGINSSVKDALLLKTDSLVVQGDFRVPTDTLEILSRIVEIQSINFHAPNAGLDSGLTAKQLLLNVDEQVYSGGWLIGTEFVDIRVLGTVGIDPITTSLDGLVSLETAFGSRIESTSANSRILISTNESIRLAGSVEVFGVGSRATIQAVKNVTVLQGGVIAGRDTNNVLTLSGGQVVGVNSGGAVIAGARFDDVNGSPVAVQTAAGADAILNSTGELIIKGTVTTSDQMQLNSGTPLFDHSDYFTSLGDLNPQHPLLGHSQYGILLTGTLTTLAADSELKLSSPADVIIMGNINVLGAGSDLLIQSDQLAYVNGFLDVRDSVRILGGVETDGTKYNYTDPILKSSVYVPTTSRIVTRNAGSSILISGATDVDLFGVFVAGGVIGETGVTFTGPSSSITVNAGEQVFLDTGLLASGTVTINSGTAGSDDTLAALFPGKTLSGADATDRLSLVITTAGGITTSGQTTDGSGGGIVINAAGNIEILGTLNAGANVAINGLTETVTYSTEPAELTITTTGRAFLGGHTLNQAQELVQTGTRLRAAWGITVNGGSYSTREGLLVHAASELSTNAPDGRITLTSDQEATLLGMFVAGGRIDTVRDTSDGYLGRVPVYFGGDSEITLQADGTIVVGQDIVAGKRIDLVGGSGDGTSTDGLIMQGSGRLLTLRPNSQINLNAPGAIVIMAPGHINEISAQGFTVSSQGRLTADVTLSIVVDRVDFKYAGTATITAADTANNTGIADLVADLQLALETGSYTITESNNLSRTVGEAFNELADDPETLGFTDPDIKVKLRNGQLLLTSPYLISMADASVNAGQLGFDFSTGDLSSTQLYAIDASQPGSTVSLGAAAGLNGKLSIAGKVRAYTAIHMYSGTSPDGTDIDLGPTGVLQTIAGTIAFSAGEYGDIRGSVIAGGATSDISLGAAQTMRIRGSLTAGRDILVNAGSQLVPHGVSVQIDGTSQWNSTGGGGRVIVTGYNDVVFDGVFGTGSNDLALLELNAVHGNLSIPKTSGWIESDALIVLKGAVVDVQGVVKSTYTTADQTDFEITVDASDTAIINGDLQLTGSMKIAATNLVQVFNTTLNVAQPGQRILFAGGSIDFGKASTNSSGTPVQLGALVTSPDRIDFQTTGLVRIGSGSVVATSADNSIINLNAGSVEIVGSLLAGATVNGTNVEFSGLGADIEISTTGTVSLGGVGIIGGITRPVGGTLAATGDITITVTRGSSASDISLQIAAGSSLETKTATTEPVGTAHAITITTSDDVQVYGVISALQDGADITINSGEQLMVDGVLEADDQITLSGGDDETGVSLLLTTFVFATDDSGTELLDEDGQPIRVTGGTLSTNAGGTITLSGVEDIILSGLVGETQTTDLIDHAVTWNIYVTQAKNVYVNATLNAVDLISFRADNIVIQGDAEVLATSQGGNIDLRATADLLVSVAGVAETPALIQADALVHLLGVTMSLDGQILAIGSTGRVVINAVESATLFGEVLSTANLDLRAGVNPAWTTLKLLSALQVSDLTGGDILINGGTLQGGADSNIVAGHNVTVQGAAEVGDTLVPVRRPVITTSTRTIEVITATREVAVGTIQVPVVSFVSTITTEQVGTESVRVGSEYHTANVKLTSLGYYNPNMATAARLRKTFIEGIDYFWLDVPGVEIGHYVGFTKIDWSRVYHDSTGAVVSIPANTALAPAKGTQFANLTANQTDSLLIALGGYPPFYTATIENLQTNKT</sequence>
<keyword evidence="2" id="KW-1185">Reference proteome</keyword>
<proteinExistence type="predicted"/>
<dbReference type="Proteomes" id="UP000321083">
    <property type="component" value="Unassembled WGS sequence"/>
</dbReference>
<comment type="caution">
    <text evidence="1">The sequence shown here is derived from an EMBL/GenBank/DDBJ whole genome shotgun (WGS) entry which is preliminary data.</text>
</comment>
<dbReference type="Pfam" id="PF00353">
    <property type="entry name" value="HemolysinCabind"/>
    <property type="match status" value="1"/>
</dbReference>
<feature type="non-terminal residue" evidence="1">
    <location>
        <position position="3116"/>
    </location>
</feature>
<reference evidence="1 2" key="1">
    <citation type="submission" date="2019-08" db="EMBL/GenBank/DDBJ databases">
        <title>100 year-old enigma solved: identification of Planctomyces bekefii, the type genus and species of the phylum Planctomycetes.</title>
        <authorList>
            <person name="Svetlana D.N."/>
            <person name="Overmann J."/>
        </authorList>
    </citation>
    <scope>NUCLEOTIDE SEQUENCE [LARGE SCALE GENOMIC DNA]</scope>
    <source>
        <strain evidence="1">Phe10_nw2017</strain>
    </source>
</reference>
<reference evidence="1 2" key="2">
    <citation type="submission" date="2019-08" db="EMBL/GenBank/DDBJ databases">
        <authorList>
            <person name="Henke P."/>
        </authorList>
    </citation>
    <scope>NUCLEOTIDE SEQUENCE [LARGE SCALE GENOMIC DNA]</scope>
    <source>
        <strain evidence="1">Phe10_nw2017</strain>
    </source>
</reference>
<protein>
    <submittedName>
        <fullName evidence="1">Uncharacterized protein</fullName>
    </submittedName>
</protein>
<feature type="non-terminal residue" evidence="1">
    <location>
        <position position="1"/>
    </location>
</feature>
<dbReference type="InterPro" id="IPR018511">
    <property type="entry name" value="Hemolysin-typ_Ca-bd_CS"/>
</dbReference>
<accession>A0A5C6MD24</accession>
<dbReference type="PROSITE" id="PS00330">
    <property type="entry name" value="HEMOLYSIN_CALCIUM"/>
    <property type="match status" value="2"/>
</dbReference>
<evidence type="ECO:0000313" key="2">
    <source>
        <dbReference type="Proteomes" id="UP000321083"/>
    </source>
</evidence>
<dbReference type="EMBL" id="SRHE01000023">
    <property type="protein sequence ID" value="TWW12268.1"/>
    <property type="molecule type" value="Genomic_DNA"/>
</dbReference>
<dbReference type="PRINTS" id="PR00313">
    <property type="entry name" value="CABNDNGRPT"/>
</dbReference>